<gene>
    <name evidence="4" type="primary">RvY_05281-1</name>
    <name evidence="4" type="synonym">RvY_05281.1</name>
    <name evidence="4" type="ORF">RvY_05281</name>
</gene>
<dbReference type="SMART" id="SM00164">
    <property type="entry name" value="TBC"/>
    <property type="match status" value="1"/>
</dbReference>
<keyword evidence="2" id="KW-0812">Transmembrane</keyword>
<evidence type="ECO:0000256" key="2">
    <source>
        <dbReference type="SAM" id="Phobius"/>
    </source>
</evidence>
<comment type="caution">
    <text evidence="4">The sequence shown here is derived from an EMBL/GenBank/DDBJ whole genome shotgun (WGS) entry which is preliminary data.</text>
</comment>
<feature type="domain" description="Rab-GAP TBC" evidence="3">
    <location>
        <begin position="140"/>
        <end position="330"/>
    </location>
</feature>
<protein>
    <recommendedName>
        <fullName evidence="3">Rab-GAP TBC domain-containing protein</fullName>
    </recommendedName>
</protein>
<keyword evidence="1" id="KW-0343">GTPase activation</keyword>
<dbReference type="InterPro" id="IPR045913">
    <property type="entry name" value="TBC20/Gyp8-like"/>
</dbReference>
<dbReference type="InterPro" id="IPR035969">
    <property type="entry name" value="Rab-GAP_TBC_sf"/>
</dbReference>
<dbReference type="PROSITE" id="PS50086">
    <property type="entry name" value="TBC_RABGAP"/>
    <property type="match status" value="1"/>
</dbReference>
<dbReference type="STRING" id="947166.A0A1D1UV37"/>
<evidence type="ECO:0000313" key="5">
    <source>
        <dbReference type="Proteomes" id="UP000186922"/>
    </source>
</evidence>
<sequence length="456" mass="51144">MSSFHLWFPLLQTRISITPIKPLDTSPDSCLGVGGAVLCRNDDIAFASSLVGRPPALLLHHPTGNPNQLSVRVVTSLHWETEHSASDHIAVRMKQSLPEEQKDDIDPVGAKVMVIETLLSSDPPDVVDRLKHMCVLPGGLINNSLRKKVWPRMLGITREELGKDKPADDLLETHRDWRVVELDVERLLKRYPPDLSVDKRKALEASLKRIIMRTLYGTDYYYYQGFHDIAITIQLVLDDEDMSVAILKKLCDTHLRVLMMPTLVETVGVLQYIYPLLKRGNAELHDFLVRSNIGTMFALPWLITWYGHNIQENVPYSLVVRLCDLFVASDPYLPMYVGAAIVLDLSEEIFQLPEDQAEVHMFLNNLPVSLPWESLISHALDLYSEYPPASIAAEAATYDPQHMDRRARQRPKKAALAGQDNQNLWLAAGVALSVAVLVVAIGVAILSSGKKTEQKS</sequence>
<evidence type="ECO:0000256" key="1">
    <source>
        <dbReference type="ARBA" id="ARBA00022468"/>
    </source>
</evidence>
<dbReference type="PANTHER" id="PTHR20913">
    <property type="entry name" value="TBC1 DOMAIN FAMILY MEMBER 20/GTPASE"/>
    <property type="match status" value="1"/>
</dbReference>
<organism evidence="4 5">
    <name type="scientific">Ramazzottius varieornatus</name>
    <name type="common">Water bear</name>
    <name type="synonym">Tardigrade</name>
    <dbReference type="NCBI Taxonomy" id="947166"/>
    <lineage>
        <taxon>Eukaryota</taxon>
        <taxon>Metazoa</taxon>
        <taxon>Ecdysozoa</taxon>
        <taxon>Tardigrada</taxon>
        <taxon>Eutardigrada</taxon>
        <taxon>Parachela</taxon>
        <taxon>Hypsibioidea</taxon>
        <taxon>Ramazzottiidae</taxon>
        <taxon>Ramazzottius</taxon>
    </lineage>
</organism>
<name>A0A1D1UV37_RAMVA</name>
<dbReference type="Gene3D" id="1.10.8.1310">
    <property type="match status" value="1"/>
</dbReference>
<evidence type="ECO:0000259" key="3">
    <source>
        <dbReference type="PROSITE" id="PS50086"/>
    </source>
</evidence>
<dbReference type="PANTHER" id="PTHR20913:SF7">
    <property type="entry name" value="RE60063P"/>
    <property type="match status" value="1"/>
</dbReference>
<dbReference type="OrthoDB" id="206700at2759"/>
<dbReference type="Proteomes" id="UP000186922">
    <property type="component" value="Unassembled WGS sequence"/>
</dbReference>
<dbReference type="GO" id="GO:0005096">
    <property type="term" value="F:GTPase activator activity"/>
    <property type="evidence" value="ECO:0007669"/>
    <property type="project" value="UniProtKB-KW"/>
</dbReference>
<keyword evidence="2" id="KW-1133">Transmembrane helix</keyword>
<dbReference type="AlphaFoldDB" id="A0A1D1UV37"/>
<accession>A0A1D1UV37</accession>
<dbReference type="EMBL" id="BDGG01000002">
    <property type="protein sequence ID" value="GAU93321.1"/>
    <property type="molecule type" value="Genomic_DNA"/>
</dbReference>
<dbReference type="InterPro" id="IPR000195">
    <property type="entry name" value="Rab-GAP-TBC_dom"/>
</dbReference>
<keyword evidence="2" id="KW-0472">Membrane</keyword>
<keyword evidence="5" id="KW-1185">Reference proteome</keyword>
<feature type="transmembrane region" description="Helical" evidence="2">
    <location>
        <begin position="424"/>
        <end position="446"/>
    </location>
</feature>
<proteinExistence type="predicted"/>
<dbReference type="Pfam" id="PF00566">
    <property type="entry name" value="RabGAP-TBC"/>
    <property type="match status" value="1"/>
</dbReference>
<dbReference type="Gene3D" id="1.10.472.80">
    <property type="entry name" value="Ypt/Rab-GAP domain of gyp1p, domain 3"/>
    <property type="match status" value="1"/>
</dbReference>
<dbReference type="GO" id="GO:0006888">
    <property type="term" value="P:endoplasmic reticulum to Golgi vesicle-mediated transport"/>
    <property type="evidence" value="ECO:0007669"/>
    <property type="project" value="TreeGrafter"/>
</dbReference>
<evidence type="ECO:0000313" key="4">
    <source>
        <dbReference type="EMBL" id="GAU93321.1"/>
    </source>
</evidence>
<dbReference type="GO" id="GO:0005789">
    <property type="term" value="C:endoplasmic reticulum membrane"/>
    <property type="evidence" value="ECO:0007669"/>
    <property type="project" value="TreeGrafter"/>
</dbReference>
<reference evidence="4 5" key="1">
    <citation type="journal article" date="2016" name="Nat. Commun.">
        <title>Extremotolerant tardigrade genome and improved radiotolerance of human cultured cells by tardigrade-unique protein.</title>
        <authorList>
            <person name="Hashimoto T."/>
            <person name="Horikawa D.D."/>
            <person name="Saito Y."/>
            <person name="Kuwahara H."/>
            <person name="Kozuka-Hata H."/>
            <person name="Shin-I T."/>
            <person name="Minakuchi Y."/>
            <person name="Ohishi K."/>
            <person name="Motoyama A."/>
            <person name="Aizu T."/>
            <person name="Enomoto A."/>
            <person name="Kondo K."/>
            <person name="Tanaka S."/>
            <person name="Hara Y."/>
            <person name="Koshikawa S."/>
            <person name="Sagara H."/>
            <person name="Miura T."/>
            <person name="Yokobori S."/>
            <person name="Miyagawa K."/>
            <person name="Suzuki Y."/>
            <person name="Kubo T."/>
            <person name="Oyama M."/>
            <person name="Kohara Y."/>
            <person name="Fujiyama A."/>
            <person name="Arakawa K."/>
            <person name="Katayama T."/>
            <person name="Toyoda A."/>
            <person name="Kunieda T."/>
        </authorList>
    </citation>
    <scope>NUCLEOTIDE SEQUENCE [LARGE SCALE GENOMIC DNA]</scope>
    <source>
        <strain evidence="4 5">YOKOZUNA-1</strain>
    </source>
</reference>
<dbReference type="SUPFAM" id="SSF47923">
    <property type="entry name" value="Ypt/Rab-GAP domain of gyp1p"/>
    <property type="match status" value="2"/>
</dbReference>